<dbReference type="InterPro" id="IPR050832">
    <property type="entry name" value="Bact_Acetyltransf"/>
</dbReference>
<dbReference type="AlphaFoldDB" id="A0A7W8VBA5"/>
<dbReference type="RefSeq" id="WP_184387786.1">
    <property type="nucleotide sequence ID" value="NZ_BAAAJD010000024.1"/>
</dbReference>
<dbReference type="PANTHER" id="PTHR43877">
    <property type="entry name" value="AMINOALKYLPHOSPHONATE N-ACETYLTRANSFERASE-RELATED-RELATED"/>
    <property type="match status" value="1"/>
</dbReference>
<feature type="domain" description="N-acetyltransferase" evidence="3">
    <location>
        <begin position="26"/>
        <end position="168"/>
    </location>
</feature>
<evidence type="ECO:0000256" key="1">
    <source>
        <dbReference type="ARBA" id="ARBA00022679"/>
    </source>
</evidence>
<sequence length="179" mass="19298">MTVREAERTAVRDAEPVERSVAMGDPAVRPMLDGLAEEYTRRYGAEAAERELAAYPDADFAAPHGGVVLIELGGRPVAGGAFRRLDGATAEFKRIWTDAAHRRRGLGRRAMAALEAAAARSGYRRAYLTTGPEQPEAVALYTRLGYALSSAEGLDERGGRRYYAFSKELGGGAASYDGR</sequence>
<keyword evidence="2" id="KW-0012">Acyltransferase</keyword>
<evidence type="ECO:0000259" key="3">
    <source>
        <dbReference type="PROSITE" id="PS51186"/>
    </source>
</evidence>
<gene>
    <name evidence="4" type="ORF">HDA36_000220</name>
</gene>
<dbReference type="Pfam" id="PF00583">
    <property type="entry name" value="Acetyltransf_1"/>
    <property type="match status" value="1"/>
</dbReference>
<proteinExistence type="predicted"/>
<accession>A0A7W8VBA5</accession>
<protein>
    <submittedName>
        <fullName evidence="4">GNAT superfamily N-acetyltransferase</fullName>
    </submittedName>
</protein>
<reference evidence="4 5" key="1">
    <citation type="submission" date="2020-08" db="EMBL/GenBank/DDBJ databases">
        <title>Sequencing the genomes of 1000 actinobacteria strains.</title>
        <authorList>
            <person name="Klenk H.-P."/>
        </authorList>
    </citation>
    <scope>NUCLEOTIDE SEQUENCE [LARGE SCALE GENOMIC DNA]</scope>
    <source>
        <strain evidence="4 5">DSM 44551</strain>
    </source>
</reference>
<dbReference type="Gene3D" id="3.40.630.30">
    <property type="match status" value="1"/>
</dbReference>
<evidence type="ECO:0000256" key="2">
    <source>
        <dbReference type="ARBA" id="ARBA00023315"/>
    </source>
</evidence>
<dbReference type="Proteomes" id="UP000572635">
    <property type="component" value="Unassembled WGS sequence"/>
</dbReference>
<comment type="caution">
    <text evidence="4">The sequence shown here is derived from an EMBL/GenBank/DDBJ whole genome shotgun (WGS) entry which is preliminary data.</text>
</comment>
<dbReference type="InterPro" id="IPR000182">
    <property type="entry name" value="GNAT_dom"/>
</dbReference>
<dbReference type="InterPro" id="IPR016181">
    <property type="entry name" value="Acyl_CoA_acyltransferase"/>
</dbReference>
<keyword evidence="5" id="KW-1185">Reference proteome</keyword>
<dbReference type="SUPFAM" id="SSF55729">
    <property type="entry name" value="Acyl-CoA N-acyltransferases (Nat)"/>
    <property type="match status" value="1"/>
</dbReference>
<name>A0A7W8VBA5_9ACTN</name>
<dbReference type="EMBL" id="JACHDB010000001">
    <property type="protein sequence ID" value="MBB5430136.1"/>
    <property type="molecule type" value="Genomic_DNA"/>
</dbReference>
<evidence type="ECO:0000313" key="5">
    <source>
        <dbReference type="Proteomes" id="UP000572635"/>
    </source>
</evidence>
<dbReference type="PANTHER" id="PTHR43877:SF2">
    <property type="entry name" value="AMINOALKYLPHOSPHONATE N-ACETYLTRANSFERASE-RELATED"/>
    <property type="match status" value="1"/>
</dbReference>
<organism evidence="4 5">
    <name type="scientific">Nocardiopsis composta</name>
    <dbReference type="NCBI Taxonomy" id="157465"/>
    <lineage>
        <taxon>Bacteria</taxon>
        <taxon>Bacillati</taxon>
        <taxon>Actinomycetota</taxon>
        <taxon>Actinomycetes</taxon>
        <taxon>Streptosporangiales</taxon>
        <taxon>Nocardiopsidaceae</taxon>
        <taxon>Nocardiopsis</taxon>
    </lineage>
</organism>
<dbReference type="PROSITE" id="PS51186">
    <property type="entry name" value="GNAT"/>
    <property type="match status" value="1"/>
</dbReference>
<keyword evidence="1 4" id="KW-0808">Transferase</keyword>
<evidence type="ECO:0000313" key="4">
    <source>
        <dbReference type="EMBL" id="MBB5430136.1"/>
    </source>
</evidence>
<dbReference type="GO" id="GO:0016747">
    <property type="term" value="F:acyltransferase activity, transferring groups other than amino-acyl groups"/>
    <property type="evidence" value="ECO:0007669"/>
    <property type="project" value="InterPro"/>
</dbReference>